<dbReference type="Proteomes" id="UP000179807">
    <property type="component" value="Unassembled WGS sequence"/>
</dbReference>
<protein>
    <recommendedName>
        <fullName evidence="4">Right handed beta helix domain-containing protein</fullName>
    </recommendedName>
</protein>
<evidence type="ECO:0008006" key="4">
    <source>
        <dbReference type="Google" id="ProtNLM"/>
    </source>
</evidence>
<dbReference type="EMBL" id="MLAK01000757">
    <property type="protein sequence ID" value="OHT05451.1"/>
    <property type="molecule type" value="Genomic_DNA"/>
</dbReference>
<dbReference type="OrthoDB" id="10535387at2759"/>
<keyword evidence="3" id="KW-1185">Reference proteome</keyword>
<dbReference type="AlphaFoldDB" id="A0A1J4K2M6"/>
<comment type="caution">
    <text evidence="2">The sequence shown here is derived from an EMBL/GenBank/DDBJ whole genome shotgun (WGS) entry which is preliminary data.</text>
</comment>
<accession>A0A1J4K2M6</accession>
<feature type="transmembrane region" description="Helical" evidence="1">
    <location>
        <begin position="424"/>
        <end position="441"/>
    </location>
</feature>
<evidence type="ECO:0000313" key="3">
    <source>
        <dbReference type="Proteomes" id="UP000179807"/>
    </source>
</evidence>
<dbReference type="GeneID" id="94839867"/>
<organism evidence="2 3">
    <name type="scientific">Tritrichomonas foetus</name>
    <dbReference type="NCBI Taxonomy" id="1144522"/>
    <lineage>
        <taxon>Eukaryota</taxon>
        <taxon>Metamonada</taxon>
        <taxon>Parabasalia</taxon>
        <taxon>Tritrichomonadida</taxon>
        <taxon>Tritrichomonadidae</taxon>
        <taxon>Tritrichomonas</taxon>
    </lineage>
</organism>
<keyword evidence="1" id="KW-1133">Transmembrane helix</keyword>
<reference evidence="2" key="1">
    <citation type="submission" date="2016-10" db="EMBL/GenBank/DDBJ databases">
        <authorList>
            <person name="Benchimol M."/>
            <person name="Almeida L.G."/>
            <person name="Vasconcelos A.T."/>
            <person name="Perreira-Neves A."/>
            <person name="Rosa I.A."/>
            <person name="Tasca T."/>
            <person name="Bogo M.R."/>
            <person name="de Souza W."/>
        </authorList>
    </citation>
    <scope>NUCLEOTIDE SEQUENCE [LARGE SCALE GENOMIC DNA]</scope>
    <source>
        <strain evidence="2">K</strain>
    </source>
</reference>
<proteinExistence type="predicted"/>
<keyword evidence="1" id="KW-0472">Membrane</keyword>
<evidence type="ECO:0000256" key="1">
    <source>
        <dbReference type="SAM" id="Phobius"/>
    </source>
</evidence>
<name>A0A1J4K2M6_9EUKA</name>
<dbReference type="VEuPathDB" id="TrichDB:TRFO_26793"/>
<sequence length="456" mass="51851">MPNIFRKSFMLFLTKKIFRLMNISLSFLCLSNIAGSPFFYTSQLSKSSSFYLQNSQITNSITNFFKSQSSASQPVHLKFDNFRFYKFLKTPISISRNSIVKEKEIFSQTLENYDSDLTVTKCQFVNIISHKPGAGIHVEAPDTEFILTRCFFEVCRCRGKGGAVFSIMNHMENKYNCFHLCRCGKENGNDGSTMYCYSKAGIETSYVNAHECPKYGDQCWYGIIILCRGKLTSTNVNISNSDVEFISGLAHFQPELDQSIVRFYSSCNHINGNALSFIDMTFRGVHEYGALINDTSKTGIFYVQNSTTTLSNFYFLNNTGPITYMCVGNSRAHFENCVFSSEKTNLGIGYGSDKNCLFGQSSATPIEMSFRVCNGLPKSDDDYEYNVVKNDHLKKENPIVQNHVNVNDHIENEENGMGNGKKEIMLGILIVCLLAIAYFLYSKFISRRIRYRNRHV</sequence>
<gene>
    <name evidence="2" type="ORF">TRFO_26793</name>
</gene>
<evidence type="ECO:0000313" key="2">
    <source>
        <dbReference type="EMBL" id="OHT05451.1"/>
    </source>
</evidence>
<dbReference type="RefSeq" id="XP_068358587.1">
    <property type="nucleotide sequence ID" value="XM_068505163.1"/>
</dbReference>
<keyword evidence="1" id="KW-0812">Transmembrane</keyword>